<feature type="domain" description="Carrier" evidence="1">
    <location>
        <begin position="2"/>
        <end position="85"/>
    </location>
</feature>
<dbReference type="PROSITE" id="PS50075">
    <property type="entry name" value="CARRIER"/>
    <property type="match status" value="1"/>
</dbReference>
<comment type="caution">
    <text evidence="2">The sequence shown here is derived from an EMBL/GenBank/DDBJ whole genome shotgun (WGS) entry which is preliminary data.</text>
</comment>
<sequence length="85" mass="9546">MNPLEDELRELIVSALQLEDVKPSDIDPEEPLFGDSGLALDSIDALEIGVQIQKKYGVKIDPEDEHVSEYFRSVRSLANYISGKR</sequence>
<accession>A0ABP3PW10</accession>
<reference evidence="3" key="1">
    <citation type="journal article" date="2019" name="Int. J. Syst. Evol. Microbiol.">
        <title>The Global Catalogue of Microorganisms (GCM) 10K type strain sequencing project: providing services to taxonomists for standard genome sequencing and annotation.</title>
        <authorList>
            <consortium name="The Broad Institute Genomics Platform"/>
            <consortium name="The Broad Institute Genome Sequencing Center for Infectious Disease"/>
            <person name="Wu L."/>
            <person name="Ma J."/>
        </authorList>
    </citation>
    <scope>NUCLEOTIDE SEQUENCE [LARGE SCALE GENOMIC DNA]</scope>
    <source>
        <strain evidence="3">JCM 15089</strain>
    </source>
</reference>
<evidence type="ECO:0000313" key="2">
    <source>
        <dbReference type="EMBL" id="GAA0572666.1"/>
    </source>
</evidence>
<name>A0ABP3PW10_9PROT</name>
<dbReference type="Gene3D" id="1.10.1200.10">
    <property type="entry name" value="ACP-like"/>
    <property type="match status" value="1"/>
</dbReference>
<keyword evidence="3" id="KW-1185">Reference proteome</keyword>
<proteinExistence type="predicted"/>
<dbReference type="InterPro" id="IPR036736">
    <property type="entry name" value="ACP-like_sf"/>
</dbReference>
<evidence type="ECO:0000259" key="1">
    <source>
        <dbReference type="PROSITE" id="PS50075"/>
    </source>
</evidence>
<dbReference type="InterPro" id="IPR009081">
    <property type="entry name" value="PP-bd_ACP"/>
</dbReference>
<dbReference type="SUPFAM" id="SSF47336">
    <property type="entry name" value="ACP-like"/>
    <property type="match status" value="1"/>
</dbReference>
<dbReference type="Pfam" id="PF00550">
    <property type="entry name" value="PP-binding"/>
    <property type="match status" value="1"/>
</dbReference>
<dbReference type="EMBL" id="BAAADD010000005">
    <property type="protein sequence ID" value="GAA0572666.1"/>
    <property type="molecule type" value="Genomic_DNA"/>
</dbReference>
<organism evidence="2 3">
    <name type="scientific">Rhizomicrobium electricum</name>
    <dbReference type="NCBI Taxonomy" id="480070"/>
    <lineage>
        <taxon>Bacteria</taxon>
        <taxon>Pseudomonadati</taxon>
        <taxon>Pseudomonadota</taxon>
        <taxon>Alphaproteobacteria</taxon>
        <taxon>Micropepsales</taxon>
        <taxon>Micropepsaceae</taxon>
        <taxon>Rhizomicrobium</taxon>
    </lineage>
</organism>
<protein>
    <submittedName>
        <fullName evidence="2">Phosphopantetheine-binding protein</fullName>
    </submittedName>
</protein>
<dbReference type="RefSeq" id="WP_166934443.1">
    <property type="nucleotide sequence ID" value="NZ_BAAADD010000005.1"/>
</dbReference>
<evidence type="ECO:0000313" key="3">
    <source>
        <dbReference type="Proteomes" id="UP001499951"/>
    </source>
</evidence>
<dbReference type="Proteomes" id="UP001499951">
    <property type="component" value="Unassembled WGS sequence"/>
</dbReference>
<dbReference type="NCBIfam" id="NF006617">
    <property type="entry name" value="PRK09184.1"/>
    <property type="match status" value="1"/>
</dbReference>
<gene>
    <name evidence="2" type="ORF">GCM10008942_21740</name>
</gene>